<evidence type="ECO:0000313" key="2">
    <source>
        <dbReference type="Proteomes" id="UP000282674"/>
    </source>
</evidence>
<evidence type="ECO:0000313" key="1">
    <source>
        <dbReference type="EMBL" id="RMI40066.1"/>
    </source>
</evidence>
<sequence length="307" mass="33505">MPPTRYEATVKFKILTVVGAIALVAGVVFAVQVRTSGSYHPYRGPSATPGTPAARHVPTRRIALNTTPADYPRLKELGFDLVDAQPGDAALARVPAGMRAMLWVGNFTCDDFSLSFDAFAAAVRRYGHDPRVYGWYLSDEPNPGECPKVLGEIRRRADLIRAEAPGQVAFVSLTDWPMGDATPAKLHVDVVGLDPYPCQGGTSPRAGCDLGAIDRMVRLADQAGIPRASVAPVLQTFGQGCTDGDKQYWMPTGAQFRALLERWDRLVPDPPLEIAYSWGHQARYACPTLSDAADLQSILKERNTRRR</sequence>
<protein>
    <submittedName>
        <fullName evidence="1">Uncharacterized protein</fullName>
    </submittedName>
</protein>
<proteinExistence type="predicted"/>
<dbReference type="SUPFAM" id="SSF51445">
    <property type="entry name" value="(Trans)glycosidases"/>
    <property type="match status" value="1"/>
</dbReference>
<dbReference type="AlphaFoldDB" id="A0A3M2LSK4"/>
<dbReference type="Gene3D" id="3.20.20.80">
    <property type="entry name" value="Glycosidases"/>
    <property type="match status" value="1"/>
</dbReference>
<dbReference type="EMBL" id="RFFG01000059">
    <property type="protein sequence ID" value="RMI40066.1"/>
    <property type="molecule type" value="Genomic_DNA"/>
</dbReference>
<gene>
    <name evidence="1" type="ORF">EBO15_27930</name>
</gene>
<dbReference type="Proteomes" id="UP000282674">
    <property type="component" value="Unassembled WGS sequence"/>
</dbReference>
<keyword evidence="2" id="KW-1185">Reference proteome</keyword>
<name>A0A3M2LSK4_9ACTN</name>
<organism evidence="1 2">
    <name type="scientific">Actinomadura harenae</name>
    <dbReference type="NCBI Taxonomy" id="2483351"/>
    <lineage>
        <taxon>Bacteria</taxon>
        <taxon>Bacillati</taxon>
        <taxon>Actinomycetota</taxon>
        <taxon>Actinomycetes</taxon>
        <taxon>Streptosporangiales</taxon>
        <taxon>Thermomonosporaceae</taxon>
        <taxon>Actinomadura</taxon>
    </lineage>
</organism>
<dbReference type="InterPro" id="IPR017853">
    <property type="entry name" value="GH"/>
</dbReference>
<accession>A0A3M2LSK4</accession>
<comment type="caution">
    <text evidence="1">The sequence shown here is derived from an EMBL/GenBank/DDBJ whole genome shotgun (WGS) entry which is preliminary data.</text>
</comment>
<reference evidence="1 2" key="1">
    <citation type="submission" date="2018-10" db="EMBL/GenBank/DDBJ databases">
        <title>Isolation from soil.</title>
        <authorList>
            <person name="Hu J."/>
        </authorList>
    </citation>
    <scope>NUCLEOTIDE SEQUENCE [LARGE SCALE GENOMIC DNA]</scope>
    <source>
        <strain evidence="1 2">NEAU-Ht49</strain>
    </source>
</reference>